<gene>
    <name evidence="2" type="ORF">DPMN_173780</name>
</gene>
<proteinExistence type="predicted"/>
<name>A0A9D4E672_DREPO</name>
<feature type="region of interest" description="Disordered" evidence="1">
    <location>
        <begin position="784"/>
        <end position="836"/>
    </location>
</feature>
<sequence>MFLLFNANFHIPVNMLTSSGSEASLKCIAFQPARYQGQFAFIYSAASSRLPYVLTGFRGQKTAPSGTIFKLDKDIIEKNVLNKNLPHFIAAKFFNKPIQFLYSFEISSENVMCKDHADWAINWSSRFHEDWEIHVASIINVEDEWRTKVITKATRACHISDGRTDGRTDAQTDGTNYYIPSEFCFGGDYKHQSTLSPWHDWNKLHIIGTYLLTKFHEDQKINVASRVLTRKNAPPPGSHVFQPTSIIFELFQDIIVINLLTLFHEDWIINVASRVLTKKNAPPPGGHVFQPTGIIFELVQDIIETNLLTKFHEDWTENVASRVKNAPSLGSHVFQPKVTIFKLIQDIIGTNHLTNFHEDRKINVASRVLTRKNASPPGGHVCQPTGIIFELFQDIIGMNLLMNPRGCIVVCQEHYFKLDQNIIGNEFLNRIHEESKIHVLNGRIIGTNVLTKFYEDWEFAHLRGTNILVNSSAFGRKLPQPPGSHFHDDWAKHKTAPPPPGSHVIQLTRTIFQLNSRIKETNVLTKFHENWTKNVTSIVFTCFHYIHTEKNAPPTGGHVFLPIWTIFELVRHINKTNVLINSHDDWAKIVTSRVFTRKTAPPTGGHLHEDWALNSTSTVFELDRDIIGTNLLTKFHETRTLNVDGRTTDKDRNQETKVLTKFHENWANNVTSRRKMHRPLAAMFFLPIWTIFELVRGINTTNVLTNFHDDWAKIVTSRVFTRKTAPPIGGHVFQRTGTTFELNQHIIKTNILLLTNFELDRDFFGTKLLTKFHEDRTINVASRTGHKAHLSNQEVSMKSAKALPRYGSGHKSAGRTDGRTDSRTTPKQYPSASGRG</sequence>
<keyword evidence="3" id="KW-1185">Reference proteome</keyword>
<dbReference type="AlphaFoldDB" id="A0A9D4E672"/>
<evidence type="ECO:0000313" key="3">
    <source>
        <dbReference type="Proteomes" id="UP000828390"/>
    </source>
</evidence>
<reference evidence="2" key="1">
    <citation type="journal article" date="2019" name="bioRxiv">
        <title>The Genome of the Zebra Mussel, Dreissena polymorpha: A Resource for Invasive Species Research.</title>
        <authorList>
            <person name="McCartney M.A."/>
            <person name="Auch B."/>
            <person name="Kono T."/>
            <person name="Mallez S."/>
            <person name="Zhang Y."/>
            <person name="Obille A."/>
            <person name="Becker A."/>
            <person name="Abrahante J.E."/>
            <person name="Garbe J."/>
            <person name="Badalamenti J.P."/>
            <person name="Herman A."/>
            <person name="Mangelson H."/>
            <person name="Liachko I."/>
            <person name="Sullivan S."/>
            <person name="Sone E.D."/>
            <person name="Koren S."/>
            <person name="Silverstein K.A.T."/>
            <person name="Beckman K.B."/>
            <person name="Gohl D.M."/>
        </authorList>
    </citation>
    <scope>NUCLEOTIDE SEQUENCE</scope>
    <source>
        <strain evidence="2">Duluth1</strain>
        <tissue evidence="2">Whole animal</tissue>
    </source>
</reference>
<evidence type="ECO:0000256" key="1">
    <source>
        <dbReference type="SAM" id="MobiDB-lite"/>
    </source>
</evidence>
<dbReference type="Proteomes" id="UP000828390">
    <property type="component" value="Unassembled WGS sequence"/>
</dbReference>
<evidence type="ECO:0000313" key="2">
    <source>
        <dbReference type="EMBL" id="KAH3772442.1"/>
    </source>
</evidence>
<protein>
    <submittedName>
        <fullName evidence="2">Uncharacterized protein</fullName>
    </submittedName>
</protein>
<organism evidence="2 3">
    <name type="scientific">Dreissena polymorpha</name>
    <name type="common">Zebra mussel</name>
    <name type="synonym">Mytilus polymorpha</name>
    <dbReference type="NCBI Taxonomy" id="45954"/>
    <lineage>
        <taxon>Eukaryota</taxon>
        <taxon>Metazoa</taxon>
        <taxon>Spiralia</taxon>
        <taxon>Lophotrochozoa</taxon>
        <taxon>Mollusca</taxon>
        <taxon>Bivalvia</taxon>
        <taxon>Autobranchia</taxon>
        <taxon>Heteroconchia</taxon>
        <taxon>Euheterodonta</taxon>
        <taxon>Imparidentia</taxon>
        <taxon>Neoheterodontei</taxon>
        <taxon>Myida</taxon>
        <taxon>Dreissenoidea</taxon>
        <taxon>Dreissenidae</taxon>
        <taxon>Dreissena</taxon>
    </lineage>
</organism>
<reference evidence="2" key="2">
    <citation type="submission" date="2020-11" db="EMBL/GenBank/DDBJ databases">
        <authorList>
            <person name="McCartney M.A."/>
            <person name="Auch B."/>
            <person name="Kono T."/>
            <person name="Mallez S."/>
            <person name="Becker A."/>
            <person name="Gohl D.M."/>
            <person name="Silverstein K.A.T."/>
            <person name="Koren S."/>
            <person name="Bechman K.B."/>
            <person name="Herman A."/>
            <person name="Abrahante J.E."/>
            <person name="Garbe J."/>
        </authorList>
    </citation>
    <scope>NUCLEOTIDE SEQUENCE</scope>
    <source>
        <strain evidence="2">Duluth1</strain>
        <tissue evidence="2">Whole animal</tissue>
    </source>
</reference>
<feature type="compositionally biased region" description="Polar residues" evidence="1">
    <location>
        <begin position="826"/>
        <end position="836"/>
    </location>
</feature>
<dbReference type="EMBL" id="JAIWYP010000009">
    <property type="protein sequence ID" value="KAH3772442.1"/>
    <property type="molecule type" value="Genomic_DNA"/>
</dbReference>
<comment type="caution">
    <text evidence="2">The sequence shown here is derived from an EMBL/GenBank/DDBJ whole genome shotgun (WGS) entry which is preliminary data.</text>
</comment>
<feature type="compositionally biased region" description="Basic and acidic residues" evidence="1">
    <location>
        <begin position="814"/>
        <end position="824"/>
    </location>
</feature>
<accession>A0A9D4E672</accession>